<dbReference type="EMBL" id="BK015403">
    <property type="protein sequence ID" value="DAE05128.1"/>
    <property type="molecule type" value="Genomic_DNA"/>
</dbReference>
<reference evidence="1" key="1">
    <citation type="journal article" date="2021" name="Proc. Natl. Acad. Sci. U.S.A.">
        <title>A Catalog of Tens of Thousands of Viruses from Human Metagenomes Reveals Hidden Associations with Chronic Diseases.</title>
        <authorList>
            <person name="Tisza M.J."/>
            <person name="Buck C.B."/>
        </authorList>
    </citation>
    <scope>NUCLEOTIDE SEQUENCE</scope>
    <source>
        <strain evidence="1">CtvNP11</strain>
    </source>
</reference>
<name>A0A8S5PEN7_9CAUD</name>
<protein>
    <submittedName>
        <fullName evidence="1">Uncharacterized protein</fullName>
    </submittedName>
</protein>
<sequence>MTSSTYNISDEQRETCAVNVMRAMLEDYCTETGVPFNQAFFEFSSSPAYKELFDYSTGLWMEGPDYLRNVFEDTRKPTDSASA</sequence>
<proteinExistence type="predicted"/>
<organism evidence="1">
    <name type="scientific">Siphoviridae sp. ctvNP11</name>
    <dbReference type="NCBI Taxonomy" id="2825721"/>
    <lineage>
        <taxon>Viruses</taxon>
        <taxon>Duplodnaviria</taxon>
        <taxon>Heunggongvirae</taxon>
        <taxon>Uroviricota</taxon>
        <taxon>Caudoviricetes</taxon>
    </lineage>
</organism>
<evidence type="ECO:0000313" key="1">
    <source>
        <dbReference type="EMBL" id="DAE05128.1"/>
    </source>
</evidence>
<accession>A0A8S5PEN7</accession>